<keyword evidence="4" id="KW-1185">Reference proteome</keyword>
<reference evidence="3 4" key="1">
    <citation type="journal article" date="2015" name="Genome Biol. Evol.">
        <title>Comparative Genomics of a Bacterivorous Green Alga Reveals Evolutionary Causalities and Consequences of Phago-Mixotrophic Mode of Nutrition.</title>
        <authorList>
            <person name="Burns J.A."/>
            <person name="Paasch A."/>
            <person name="Narechania A."/>
            <person name="Kim E."/>
        </authorList>
    </citation>
    <scope>NUCLEOTIDE SEQUENCE [LARGE SCALE GENOMIC DNA]</scope>
    <source>
        <strain evidence="3 4">PLY_AMNH</strain>
    </source>
</reference>
<accession>A0AAE0EVC5</accession>
<comment type="caution">
    <text evidence="3">The sequence shown here is derived from an EMBL/GenBank/DDBJ whole genome shotgun (WGS) entry which is preliminary data.</text>
</comment>
<dbReference type="EMBL" id="LGRX02033250">
    <property type="protein sequence ID" value="KAK3242046.1"/>
    <property type="molecule type" value="Genomic_DNA"/>
</dbReference>
<name>A0AAE0EVC5_9CHLO</name>
<feature type="signal peptide" evidence="2">
    <location>
        <begin position="1"/>
        <end position="23"/>
    </location>
</feature>
<keyword evidence="2" id="KW-0732">Signal</keyword>
<evidence type="ECO:0000313" key="3">
    <source>
        <dbReference type="EMBL" id="KAK3242046.1"/>
    </source>
</evidence>
<dbReference type="AlphaFoldDB" id="A0AAE0EVC5"/>
<evidence type="ECO:0000256" key="2">
    <source>
        <dbReference type="SAM" id="SignalP"/>
    </source>
</evidence>
<sequence>MKFAEALVAGTLLLCLSVETTNAMVCEGLDEESCTGCASSKVCTWQETACVGIEDKDGTCGDVTITEEATEPCQLGGSYPFYYTEAAAIKASPTGGAHAMGNLYMPNDVPESEHGTYVGDAPTCQAEGESHDDHHDHDHDHDEKDDHEHLEGSMYLMYECYKNEDGVEMLTLTSGFSDDQCTGEAATHIRRQVPVPAHHHHMWY</sequence>
<protein>
    <submittedName>
        <fullName evidence="3">Uncharacterized protein</fullName>
    </submittedName>
</protein>
<dbReference type="Proteomes" id="UP001190700">
    <property type="component" value="Unassembled WGS sequence"/>
</dbReference>
<organism evidence="3 4">
    <name type="scientific">Cymbomonas tetramitiformis</name>
    <dbReference type="NCBI Taxonomy" id="36881"/>
    <lineage>
        <taxon>Eukaryota</taxon>
        <taxon>Viridiplantae</taxon>
        <taxon>Chlorophyta</taxon>
        <taxon>Pyramimonadophyceae</taxon>
        <taxon>Pyramimonadales</taxon>
        <taxon>Pyramimonadaceae</taxon>
        <taxon>Cymbomonas</taxon>
    </lineage>
</organism>
<evidence type="ECO:0000313" key="4">
    <source>
        <dbReference type="Proteomes" id="UP001190700"/>
    </source>
</evidence>
<feature type="compositionally biased region" description="Basic and acidic residues" evidence="1">
    <location>
        <begin position="128"/>
        <end position="148"/>
    </location>
</feature>
<gene>
    <name evidence="3" type="ORF">CYMTET_48239</name>
</gene>
<evidence type="ECO:0000256" key="1">
    <source>
        <dbReference type="SAM" id="MobiDB-lite"/>
    </source>
</evidence>
<feature type="region of interest" description="Disordered" evidence="1">
    <location>
        <begin position="124"/>
        <end position="148"/>
    </location>
</feature>
<proteinExistence type="predicted"/>
<feature type="chain" id="PRO_5041961535" evidence="2">
    <location>
        <begin position="24"/>
        <end position="204"/>
    </location>
</feature>